<gene>
    <name evidence="6" type="ORF">A2722_01245</name>
</gene>
<dbReference type="AlphaFoldDB" id="A0A1F5PE73"/>
<dbReference type="Gene3D" id="3.90.550.10">
    <property type="entry name" value="Spore Coat Polysaccharide Biosynthesis Protein SpsA, Chain A"/>
    <property type="match status" value="1"/>
</dbReference>
<dbReference type="STRING" id="1817828.A2722_01245"/>
<protein>
    <recommendedName>
        <fullName evidence="5">Glycosyltransferase 2-like domain-containing protein</fullName>
    </recommendedName>
</protein>
<evidence type="ECO:0000259" key="5">
    <source>
        <dbReference type="Pfam" id="PF00535"/>
    </source>
</evidence>
<evidence type="ECO:0000256" key="4">
    <source>
        <dbReference type="SAM" id="Phobius"/>
    </source>
</evidence>
<keyword evidence="2" id="KW-0328">Glycosyltransferase</keyword>
<dbReference type="PANTHER" id="PTHR43179">
    <property type="entry name" value="RHAMNOSYLTRANSFERASE WBBL"/>
    <property type="match status" value="1"/>
</dbReference>
<evidence type="ECO:0000256" key="1">
    <source>
        <dbReference type="ARBA" id="ARBA00006739"/>
    </source>
</evidence>
<sequence>MHKLNINLLGWNHKDQIGPVIESVLKQTFTDFELFYMDNASQDGSVDFVREHFPQVTIIANDRNLGYAGGHNKFFQMATSELVMVLNPDVQLTPEFLSCVVAAFDDPVVGAAGGKTLKSPGSPAIIDGTGIMIDKYRRGRDRGQGEEDRGQYDRVTHVFGCTGAAAIFRRRALEEAKLLVASNRYEYFDEDFFAYWEDMDLSWRLRLQGWECRFVPEALAYHPRKAASNPGGYKHFVSFVRHHRALPLRIRRWNWRNHLFCIIKNDFGTPLLRGLPFIALRELAILGYILIFETSTLGVVPEFFRLLPKMLEKRRYILSHKKITSEGAAKWFV</sequence>
<accession>A0A1F5PE73</accession>
<dbReference type="PANTHER" id="PTHR43179:SF12">
    <property type="entry name" value="GALACTOFURANOSYLTRANSFERASE GLFT2"/>
    <property type="match status" value="1"/>
</dbReference>
<dbReference type="Pfam" id="PF00535">
    <property type="entry name" value="Glycos_transf_2"/>
    <property type="match status" value="1"/>
</dbReference>
<organism evidence="6 7">
    <name type="scientific">Candidatus Doudnabacteria bacterium RIFCSPHIGHO2_01_FULL_50_11</name>
    <dbReference type="NCBI Taxonomy" id="1817828"/>
    <lineage>
        <taxon>Bacteria</taxon>
        <taxon>Candidatus Doudnaibacteriota</taxon>
    </lineage>
</organism>
<keyword evidence="3" id="KW-0808">Transferase</keyword>
<keyword evidence="4" id="KW-1133">Transmembrane helix</keyword>
<reference evidence="6 7" key="1">
    <citation type="journal article" date="2016" name="Nat. Commun.">
        <title>Thousands of microbial genomes shed light on interconnected biogeochemical processes in an aquifer system.</title>
        <authorList>
            <person name="Anantharaman K."/>
            <person name="Brown C.T."/>
            <person name="Hug L.A."/>
            <person name="Sharon I."/>
            <person name="Castelle C.J."/>
            <person name="Probst A.J."/>
            <person name="Thomas B.C."/>
            <person name="Singh A."/>
            <person name="Wilkins M.J."/>
            <person name="Karaoz U."/>
            <person name="Brodie E.L."/>
            <person name="Williams K.H."/>
            <person name="Hubbard S.S."/>
            <person name="Banfield J.F."/>
        </authorList>
    </citation>
    <scope>NUCLEOTIDE SEQUENCE [LARGE SCALE GENOMIC DNA]</scope>
</reference>
<proteinExistence type="inferred from homology"/>
<feature type="transmembrane region" description="Helical" evidence="4">
    <location>
        <begin position="285"/>
        <end position="307"/>
    </location>
</feature>
<keyword evidence="4" id="KW-0812">Transmembrane</keyword>
<dbReference type="EMBL" id="MFEO01000036">
    <property type="protein sequence ID" value="OGE88223.1"/>
    <property type="molecule type" value="Genomic_DNA"/>
</dbReference>
<evidence type="ECO:0000256" key="2">
    <source>
        <dbReference type="ARBA" id="ARBA00022676"/>
    </source>
</evidence>
<keyword evidence="4" id="KW-0472">Membrane</keyword>
<dbReference type="SUPFAM" id="SSF53448">
    <property type="entry name" value="Nucleotide-diphospho-sugar transferases"/>
    <property type="match status" value="1"/>
</dbReference>
<dbReference type="InterPro" id="IPR001173">
    <property type="entry name" value="Glyco_trans_2-like"/>
</dbReference>
<name>A0A1F5PE73_9BACT</name>
<comment type="similarity">
    <text evidence="1">Belongs to the glycosyltransferase 2 family.</text>
</comment>
<comment type="caution">
    <text evidence="6">The sequence shown here is derived from an EMBL/GenBank/DDBJ whole genome shotgun (WGS) entry which is preliminary data.</text>
</comment>
<dbReference type="Proteomes" id="UP000178377">
    <property type="component" value="Unassembled WGS sequence"/>
</dbReference>
<evidence type="ECO:0000256" key="3">
    <source>
        <dbReference type="ARBA" id="ARBA00022679"/>
    </source>
</evidence>
<evidence type="ECO:0000313" key="6">
    <source>
        <dbReference type="EMBL" id="OGE88223.1"/>
    </source>
</evidence>
<evidence type="ECO:0000313" key="7">
    <source>
        <dbReference type="Proteomes" id="UP000178377"/>
    </source>
</evidence>
<dbReference type="CDD" id="cd04186">
    <property type="entry name" value="GT_2_like_c"/>
    <property type="match status" value="1"/>
</dbReference>
<feature type="domain" description="Glycosyltransferase 2-like" evidence="5">
    <location>
        <begin position="12"/>
        <end position="175"/>
    </location>
</feature>
<dbReference type="InterPro" id="IPR029044">
    <property type="entry name" value="Nucleotide-diphossugar_trans"/>
</dbReference>
<dbReference type="GO" id="GO:0016757">
    <property type="term" value="F:glycosyltransferase activity"/>
    <property type="evidence" value="ECO:0007669"/>
    <property type="project" value="UniProtKB-KW"/>
</dbReference>